<name>A0AAV9UN28_9PEZI</name>
<feature type="compositionally biased region" description="Basic and acidic residues" evidence="1">
    <location>
        <begin position="378"/>
        <end position="396"/>
    </location>
</feature>
<feature type="region of interest" description="Disordered" evidence="1">
    <location>
        <begin position="1"/>
        <end position="22"/>
    </location>
</feature>
<reference evidence="2 3" key="1">
    <citation type="submission" date="2019-10" db="EMBL/GenBank/DDBJ databases">
        <authorList>
            <person name="Palmer J.M."/>
        </authorList>
    </citation>
    <scope>NUCLEOTIDE SEQUENCE [LARGE SCALE GENOMIC DNA]</scope>
    <source>
        <strain evidence="2 3">TWF730</strain>
    </source>
</reference>
<feature type="compositionally biased region" description="Basic and acidic residues" evidence="1">
    <location>
        <begin position="1"/>
        <end position="19"/>
    </location>
</feature>
<organism evidence="2 3">
    <name type="scientific">Orbilia blumenaviensis</name>
    <dbReference type="NCBI Taxonomy" id="1796055"/>
    <lineage>
        <taxon>Eukaryota</taxon>
        <taxon>Fungi</taxon>
        <taxon>Dikarya</taxon>
        <taxon>Ascomycota</taxon>
        <taxon>Pezizomycotina</taxon>
        <taxon>Orbiliomycetes</taxon>
        <taxon>Orbiliales</taxon>
        <taxon>Orbiliaceae</taxon>
        <taxon>Orbilia</taxon>
    </lineage>
</organism>
<evidence type="ECO:0000256" key="1">
    <source>
        <dbReference type="SAM" id="MobiDB-lite"/>
    </source>
</evidence>
<gene>
    <name evidence="2" type="ORF">TWF730_010379</name>
</gene>
<dbReference type="Proteomes" id="UP001373714">
    <property type="component" value="Unassembled WGS sequence"/>
</dbReference>
<comment type="caution">
    <text evidence="2">The sequence shown here is derived from an EMBL/GenBank/DDBJ whole genome shotgun (WGS) entry which is preliminary data.</text>
</comment>
<dbReference type="EMBL" id="JAVHNS010000008">
    <property type="protein sequence ID" value="KAK6346046.1"/>
    <property type="molecule type" value="Genomic_DNA"/>
</dbReference>
<evidence type="ECO:0000313" key="3">
    <source>
        <dbReference type="Proteomes" id="UP001373714"/>
    </source>
</evidence>
<protein>
    <submittedName>
        <fullName evidence="2">Uncharacterized protein</fullName>
    </submittedName>
</protein>
<evidence type="ECO:0000313" key="2">
    <source>
        <dbReference type="EMBL" id="KAK6346046.1"/>
    </source>
</evidence>
<sequence length="883" mass="98729">MSTEAPKDTSAEAQAKKDEELDDLQQQELATWIPYITAQGVESKQILYTLSQKRPGVNAPALIENPYFIAIRGSDLGYFMDRTVHKDILDVPFVPTDIYFVSMSELAACCGSAKKNKNVSTRDQVTGVFEKATKIGLFTMEGKYLNPTVGFPAKSFSKFADMAAKSWTICGTEKELQDYLATRKTDIDNGIDPRAIFCGPSAGFQPLALNMKTETEGQKALAAQSLKQLTAYLAECHEEGAYKDGFLYKSQGEGVDPDITPALKFKWFERVSMRPRYDEASAALLAPEDGLYVRLNMEDFKRSTLDVGHGKISPNRCYIEKKHFKKVWAGTSFGGGDGEIVGVQKGQKRTRGGDDEDTSKSKASKPGNSTDISDGTTDPEKEKGKSKAEEVIKTNPRRDWEAELGAEDKAVSTVSSIIYFRDEVGKIWSKTPSDSQMISNFMSYYAQGTTRPDYASGRFARAIDMPILEVYINRLINDHERYGGTAAQPREKLYDMFERIRISSGAKTKYHYIDPPKKTADIDPAEFTLLSRSCFGDYDTYIKNTLLAEYLKVDITEPRQVPKDIDVDIIDKLAVTHGPGIEKLASFNQVPKKNPPEYVDHTSRETRITALKIDRAFGTRGNALTQGAVMEGISATDVAKALGWSDMRTTSQRGWEKERFARAEWLHRCGYAYGGLTDDDANSSQVKENLIFGSSETNSIMTRYEDVYRNAIIRERNLYEQLKPVFKDAPPTHALGDLVHGRLITVLSDGGGTLSSKNNAFERVPIPVPKSKINPVPKTWTDISKRYPWLCSELTYTFSLDGTSRIFKNGTQWTNRFFPFDRLFFTRLEGVIDEAISLKLWELAMFDAKATVAIQKGQLAPNQPKVVLRTSTKGSDDVVMDEN</sequence>
<feature type="compositionally biased region" description="Polar residues" evidence="1">
    <location>
        <begin position="366"/>
        <end position="376"/>
    </location>
</feature>
<dbReference type="AlphaFoldDB" id="A0AAV9UN28"/>
<keyword evidence="3" id="KW-1185">Reference proteome</keyword>
<feature type="region of interest" description="Disordered" evidence="1">
    <location>
        <begin position="338"/>
        <end position="396"/>
    </location>
</feature>
<accession>A0AAV9UN28</accession>
<proteinExistence type="predicted"/>